<keyword evidence="5" id="KW-0560">Oxidoreductase</keyword>
<evidence type="ECO:0000256" key="1">
    <source>
        <dbReference type="ARBA" id="ARBA00001974"/>
    </source>
</evidence>
<evidence type="ECO:0000313" key="8">
    <source>
        <dbReference type="EMBL" id="ABZ72057.1"/>
    </source>
</evidence>
<evidence type="ECO:0000256" key="2">
    <source>
        <dbReference type="ARBA" id="ARBA00010790"/>
    </source>
</evidence>
<accession>B0SZY4</accession>
<sequence length="518" mass="55439" precursor="true">MAFIDARTLPDASRIEADLVIIGGGLAGIALAKELAGGPLKVAVLESGGREIDMEIQGLYAGTAVVKAPDNPDKPFDDYPVQSRVRVLGGSGMVWGGKCAPLDPADFAARAWAPHSGWPVTRVQMQPFYDRACDLLEIPRFDADNKALKDPARPPLALDPRDGFFSAPRVFTRYSGGADKDAFDRFRTDFAEAPNITVYLHANVTQIRLNAAGDQVEGLDVACLDGKRHTAVGKTHVLAVGGIENVRLLLASNSVRPEGVGNRHDLVGRFFQGHVTYSLDGDAETEGTAVHVSRAEPMSLYFNPGRTAAHCVLASGLPAQARMKTGNFTATLYAAEETGVATPPEAETKALRRVATRIDGTGKTDGQLLGFFAMSEHFPNPDSRVALDPSAKDALGMPRVHLEWRYSKADWDSLERSAAGFGDALGASSQGRACWPIKRGQLLEIASASRHHMGTTRMSADPEKGVVDPNLRVHGTGNLYVAGSSVFPTSGIANPTLTILALVMRLADHLKLDMGARR</sequence>
<organism evidence="8">
    <name type="scientific">Caulobacter sp. (strain K31)</name>
    <dbReference type="NCBI Taxonomy" id="366602"/>
    <lineage>
        <taxon>Bacteria</taxon>
        <taxon>Pseudomonadati</taxon>
        <taxon>Pseudomonadota</taxon>
        <taxon>Alphaproteobacteria</taxon>
        <taxon>Caulobacterales</taxon>
        <taxon>Caulobacteraceae</taxon>
        <taxon>Caulobacter</taxon>
    </lineage>
</organism>
<gene>
    <name evidence="8" type="ordered locus">Caul_2930</name>
</gene>
<dbReference type="Pfam" id="PF00890">
    <property type="entry name" value="FAD_binding_2"/>
    <property type="match status" value="1"/>
</dbReference>
<keyword evidence="3" id="KW-0285">Flavoprotein</keyword>
<evidence type="ECO:0000256" key="3">
    <source>
        <dbReference type="ARBA" id="ARBA00022630"/>
    </source>
</evidence>
<name>B0SZY4_CAUSK</name>
<feature type="domain" description="Glucose-methanol-choline oxidoreductase C-terminal" evidence="7">
    <location>
        <begin position="379"/>
        <end position="502"/>
    </location>
</feature>
<dbReference type="SUPFAM" id="SSF51905">
    <property type="entry name" value="FAD/NAD(P)-binding domain"/>
    <property type="match status" value="1"/>
</dbReference>
<dbReference type="HOGENOM" id="CLU_008878_4_1_5"/>
<keyword evidence="4" id="KW-0274">FAD</keyword>
<dbReference type="STRING" id="366602.Caul_2930"/>
<dbReference type="SUPFAM" id="SSF54373">
    <property type="entry name" value="FAD-linked reductases, C-terminal domain"/>
    <property type="match status" value="1"/>
</dbReference>
<dbReference type="AlphaFoldDB" id="B0SZY4"/>
<dbReference type="KEGG" id="cak:Caul_2930"/>
<dbReference type="InterPro" id="IPR003953">
    <property type="entry name" value="FAD-dep_OxRdtase_2_FAD-bd"/>
</dbReference>
<evidence type="ECO:0000256" key="5">
    <source>
        <dbReference type="ARBA" id="ARBA00023002"/>
    </source>
</evidence>
<dbReference type="GO" id="GO:0016614">
    <property type="term" value="F:oxidoreductase activity, acting on CH-OH group of donors"/>
    <property type="evidence" value="ECO:0007669"/>
    <property type="project" value="InterPro"/>
</dbReference>
<dbReference type="EMBL" id="CP000927">
    <property type="protein sequence ID" value="ABZ72057.1"/>
    <property type="molecule type" value="Genomic_DNA"/>
</dbReference>
<dbReference type="InterPro" id="IPR036188">
    <property type="entry name" value="FAD/NAD-bd_sf"/>
</dbReference>
<dbReference type="Gene3D" id="3.50.50.60">
    <property type="entry name" value="FAD/NAD(P)-binding domain"/>
    <property type="match status" value="2"/>
</dbReference>
<dbReference type="PANTHER" id="PTHR42784:SF1">
    <property type="entry name" value="PYRANOSE 2-OXIDASE"/>
    <property type="match status" value="1"/>
</dbReference>
<proteinExistence type="inferred from homology"/>
<dbReference type="InterPro" id="IPR051473">
    <property type="entry name" value="P2Ox-like"/>
</dbReference>
<evidence type="ECO:0000256" key="4">
    <source>
        <dbReference type="ARBA" id="ARBA00022827"/>
    </source>
</evidence>
<feature type="domain" description="FAD-dependent oxidoreductase 2 FAD-binding" evidence="6">
    <location>
        <begin position="18"/>
        <end position="62"/>
    </location>
</feature>
<comment type="cofactor">
    <cofactor evidence="1">
        <name>FAD</name>
        <dbReference type="ChEBI" id="CHEBI:57692"/>
    </cofactor>
</comment>
<reference evidence="8" key="1">
    <citation type="submission" date="2008-01" db="EMBL/GenBank/DDBJ databases">
        <title>Complete sequence of chromosome of Caulobacter sp. K31.</title>
        <authorList>
            <consortium name="US DOE Joint Genome Institute"/>
            <person name="Copeland A."/>
            <person name="Lucas S."/>
            <person name="Lapidus A."/>
            <person name="Barry K."/>
            <person name="Glavina del Rio T."/>
            <person name="Dalin E."/>
            <person name="Tice H."/>
            <person name="Pitluck S."/>
            <person name="Bruce D."/>
            <person name="Goodwin L."/>
            <person name="Thompson L.S."/>
            <person name="Brettin T."/>
            <person name="Detter J.C."/>
            <person name="Han C."/>
            <person name="Schmutz J."/>
            <person name="Larimer F."/>
            <person name="Land M."/>
            <person name="Hauser L."/>
            <person name="Kyrpides N."/>
            <person name="Kim E."/>
            <person name="Stephens C."/>
            <person name="Richardson P."/>
        </authorList>
    </citation>
    <scope>NUCLEOTIDE SEQUENCE [LARGE SCALE GENOMIC DNA]</scope>
    <source>
        <strain evidence="8">K31</strain>
    </source>
</reference>
<protein>
    <submittedName>
        <fullName evidence="8">Glucose-methanol-choline oxidoreductase</fullName>
    </submittedName>
</protein>
<comment type="similarity">
    <text evidence="2">Belongs to the GMC oxidoreductase family.</text>
</comment>
<dbReference type="eggNOG" id="COG2303">
    <property type="taxonomic scope" value="Bacteria"/>
</dbReference>
<dbReference type="PANTHER" id="PTHR42784">
    <property type="entry name" value="PYRANOSE 2-OXIDASE"/>
    <property type="match status" value="1"/>
</dbReference>
<dbReference type="InterPro" id="IPR007867">
    <property type="entry name" value="GMC_OxRtase_C"/>
</dbReference>
<dbReference type="Pfam" id="PF05199">
    <property type="entry name" value="GMC_oxred_C"/>
    <property type="match status" value="1"/>
</dbReference>
<evidence type="ECO:0000259" key="7">
    <source>
        <dbReference type="Pfam" id="PF05199"/>
    </source>
</evidence>
<evidence type="ECO:0000259" key="6">
    <source>
        <dbReference type="Pfam" id="PF00890"/>
    </source>
</evidence>
<dbReference type="OrthoDB" id="9798604at2"/>